<gene>
    <name evidence="7" type="ORF">N0F65_007899</name>
</gene>
<organism evidence="7 8">
    <name type="scientific">Lagenidium giganteum</name>
    <dbReference type="NCBI Taxonomy" id="4803"/>
    <lineage>
        <taxon>Eukaryota</taxon>
        <taxon>Sar</taxon>
        <taxon>Stramenopiles</taxon>
        <taxon>Oomycota</taxon>
        <taxon>Peronosporomycetes</taxon>
        <taxon>Pythiales</taxon>
        <taxon>Pythiaceae</taxon>
    </lineage>
</organism>
<comment type="caution">
    <text evidence="7">The sequence shown here is derived from an EMBL/GenBank/DDBJ whole genome shotgun (WGS) entry which is preliminary data.</text>
</comment>
<proteinExistence type="predicted"/>
<evidence type="ECO:0000256" key="4">
    <source>
        <dbReference type="ARBA" id="ARBA00023069"/>
    </source>
</evidence>
<comment type="subcellular location">
    <subcellularLocation>
        <location evidence="1">Cell projection</location>
        <location evidence="1">Cilium</location>
    </subcellularLocation>
    <subcellularLocation>
        <location evidence="2">Cytoplasm</location>
    </subcellularLocation>
</comment>
<reference evidence="7" key="1">
    <citation type="submission" date="2022-11" db="EMBL/GenBank/DDBJ databases">
        <authorList>
            <person name="Morgan W.R."/>
            <person name="Tartar A."/>
        </authorList>
    </citation>
    <scope>NUCLEOTIDE SEQUENCE</scope>
    <source>
        <strain evidence="7">ARSEF 373</strain>
    </source>
</reference>
<dbReference type="InterPro" id="IPR023379">
    <property type="entry name" value="BART_dom"/>
</dbReference>
<evidence type="ECO:0000256" key="3">
    <source>
        <dbReference type="ARBA" id="ARBA00022490"/>
    </source>
</evidence>
<feature type="domain" description="BART" evidence="6">
    <location>
        <begin position="12"/>
        <end position="127"/>
    </location>
</feature>
<keyword evidence="8" id="KW-1185">Reference proteome</keyword>
<dbReference type="GO" id="GO:0005929">
    <property type="term" value="C:cilium"/>
    <property type="evidence" value="ECO:0007669"/>
    <property type="project" value="UniProtKB-SubCell"/>
</dbReference>
<keyword evidence="5" id="KW-0966">Cell projection</keyword>
<evidence type="ECO:0000313" key="8">
    <source>
        <dbReference type="Proteomes" id="UP001146120"/>
    </source>
</evidence>
<evidence type="ECO:0000256" key="5">
    <source>
        <dbReference type="ARBA" id="ARBA00023273"/>
    </source>
</evidence>
<keyword evidence="4" id="KW-0969">Cilium</keyword>
<protein>
    <recommendedName>
        <fullName evidence="6">BART domain-containing protein</fullName>
    </recommendedName>
</protein>
<dbReference type="Gene3D" id="1.20.1520.10">
    <property type="entry name" value="ADP-ribosylation factor-like 2-binding protein, domain"/>
    <property type="match status" value="1"/>
</dbReference>
<keyword evidence="3" id="KW-0963">Cytoplasm</keyword>
<name>A0AAV2Z3D3_9STRA</name>
<evidence type="ECO:0000313" key="7">
    <source>
        <dbReference type="EMBL" id="DBA00255.1"/>
    </source>
</evidence>
<dbReference type="EMBL" id="DAKRPA010000067">
    <property type="protein sequence ID" value="DBA00255.1"/>
    <property type="molecule type" value="Genomic_DNA"/>
</dbReference>
<sequence>MDEVLVAVESSDALIARLVAHCDQNDVEQRFVCFQREHAADFLGIAHDDEKTHRIHDLFREYEALFEDVLGDFLDKERLSPDEFYDHCRLLQRSCRHEDAISNLDCVLSALDFDVFCDLMERSAIAMQQALKAAEDMGL</sequence>
<dbReference type="Proteomes" id="UP001146120">
    <property type="component" value="Unassembled WGS sequence"/>
</dbReference>
<dbReference type="AlphaFoldDB" id="A0AAV2Z3D3"/>
<evidence type="ECO:0000256" key="2">
    <source>
        <dbReference type="ARBA" id="ARBA00004496"/>
    </source>
</evidence>
<dbReference type="Pfam" id="PF11527">
    <property type="entry name" value="ARL2_Bind_BART"/>
    <property type="match status" value="1"/>
</dbReference>
<evidence type="ECO:0000256" key="1">
    <source>
        <dbReference type="ARBA" id="ARBA00004138"/>
    </source>
</evidence>
<reference evidence="7" key="2">
    <citation type="journal article" date="2023" name="Microbiol Resour">
        <title>Decontamination and Annotation of the Draft Genome Sequence of the Oomycete Lagenidium giganteum ARSEF 373.</title>
        <authorList>
            <person name="Morgan W.R."/>
            <person name="Tartar A."/>
        </authorList>
    </citation>
    <scope>NUCLEOTIDE SEQUENCE</scope>
    <source>
        <strain evidence="7">ARSEF 373</strain>
    </source>
</reference>
<dbReference type="InterPro" id="IPR042541">
    <property type="entry name" value="BART_sf"/>
</dbReference>
<accession>A0AAV2Z3D3</accession>
<evidence type="ECO:0000259" key="6">
    <source>
        <dbReference type="Pfam" id="PF11527"/>
    </source>
</evidence>
<dbReference type="GO" id="GO:0005737">
    <property type="term" value="C:cytoplasm"/>
    <property type="evidence" value="ECO:0007669"/>
    <property type="project" value="UniProtKB-SubCell"/>
</dbReference>